<proteinExistence type="predicted"/>
<dbReference type="PANTHER" id="PTHR10668:SF103">
    <property type="entry name" value="PYRIDINE NUCLEOTIDE-DISULFIDE OXIDOREDUCTASE DOMAIN-CONTAINING PROTEIN 2"/>
    <property type="match status" value="1"/>
</dbReference>
<protein>
    <submittedName>
        <fullName evidence="1">NAD(P)/FAD-dependent oxidoreductase</fullName>
    </submittedName>
</protein>
<dbReference type="Pfam" id="PF13450">
    <property type="entry name" value="NAD_binding_8"/>
    <property type="match status" value="1"/>
</dbReference>
<reference evidence="1" key="1">
    <citation type="submission" date="2024-05" db="EMBL/GenBank/DDBJ databases">
        <authorList>
            <person name="Cai S.Y."/>
            <person name="Jin L.M."/>
            <person name="Li H.R."/>
        </authorList>
    </citation>
    <scope>NUCLEOTIDE SEQUENCE</scope>
    <source>
        <strain evidence="1">A5-74</strain>
    </source>
</reference>
<dbReference type="InterPro" id="IPR036188">
    <property type="entry name" value="FAD/NAD-bd_sf"/>
</dbReference>
<organism evidence="1">
    <name type="scientific">Nakamurella sp. A5-74</name>
    <dbReference type="NCBI Taxonomy" id="3158264"/>
    <lineage>
        <taxon>Bacteria</taxon>
        <taxon>Bacillati</taxon>
        <taxon>Actinomycetota</taxon>
        <taxon>Actinomycetes</taxon>
        <taxon>Nakamurellales</taxon>
        <taxon>Nakamurellaceae</taxon>
        <taxon>Nakamurella</taxon>
    </lineage>
</organism>
<dbReference type="PRINTS" id="PR00411">
    <property type="entry name" value="PNDRDTASEI"/>
</dbReference>
<gene>
    <name evidence="1" type="ORF">ABLG96_16165</name>
</gene>
<dbReference type="PANTHER" id="PTHR10668">
    <property type="entry name" value="PHYTOENE DEHYDROGENASE"/>
    <property type="match status" value="1"/>
</dbReference>
<dbReference type="SUPFAM" id="SSF51905">
    <property type="entry name" value="FAD/NAD(P)-binding domain"/>
    <property type="match status" value="1"/>
</dbReference>
<accession>A0AAU8DN08</accession>
<dbReference type="AlphaFoldDB" id="A0AAU8DN08"/>
<dbReference type="GO" id="GO:0005829">
    <property type="term" value="C:cytosol"/>
    <property type="evidence" value="ECO:0007669"/>
    <property type="project" value="TreeGrafter"/>
</dbReference>
<name>A0AAU8DN08_9ACTN</name>
<dbReference type="EMBL" id="CP159218">
    <property type="protein sequence ID" value="XCG62746.1"/>
    <property type="molecule type" value="Genomic_DNA"/>
</dbReference>
<evidence type="ECO:0000313" key="1">
    <source>
        <dbReference type="EMBL" id="XCG62746.1"/>
    </source>
</evidence>
<dbReference type="RefSeq" id="WP_353648361.1">
    <property type="nucleotide sequence ID" value="NZ_CP159218.1"/>
</dbReference>
<dbReference type="Gene3D" id="3.40.50.720">
    <property type="entry name" value="NAD(P)-binding Rossmann-like Domain"/>
    <property type="match status" value="1"/>
</dbReference>
<sequence>MTVHEHQADEHLSEHPAGIAGAATSSAEVLVVGAGHNGLVAAILAAEQGLRVTLLERSDHLGGASISAEVFTGHDARLSRYSYLVSLFPPELLERLGVSVRLLERTVSSYTPCTVDGVPTGLLVERDPGAATRKSFRAVTGTDHDFDAWQQFYGELAAMARVVAPALRGPLQRRAEVRDAVIAAAGSPLWDDVFERPIGEAISRRFADDVVRGVVATDALIGTHTSLFAPELLANRCFLYHLIGRGTGEWLVPEGGMGAVSGALVARAVELGVEIRCGVAVQAVTESPAGVSVLARDAGGVDVTVTAGHLLAAVGPAVVDRWRGLDPQPVTGAQLKVNLLLTRLPALASGADPVQVFAGTTHLHEGFATLEQAYVDSAAGILPDPLPAEIYCHSLTDPSILGSAAGTTAATITLFGLHAPVELFRADPDGMRDRAVAAALRALQQYLAEPLEDVLALDADGRPCIDVATPVDLEQSLAMPGGNIFHADLSWPFADDDEDLSTPARRYGVEVAGSERILMAGAGSRRGGGVSGLGGEAAVDALLELLHP</sequence>